<evidence type="ECO:0000256" key="1">
    <source>
        <dbReference type="SAM" id="MobiDB-lite"/>
    </source>
</evidence>
<feature type="non-terminal residue" evidence="2">
    <location>
        <position position="53"/>
    </location>
</feature>
<proteinExistence type="predicted"/>
<reference evidence="3" key="1">
    <citation type="submission" date="2021-01" db="EMBL/GenBank/DDBJ databases">
        <title>Caligus Genome Assembly.</title>
        <authorList>
            <person name="Gallardo-Escarate C."/>
        </authorList>
    </citation>
    <scope>NUCLEOTIDE SEQUENCE [LARGE SCALE GENOMIC DNA]</scope>
</reference>
<dbReference type="EMBL" id="CP045908">
    <property type="protein sequence ID" value="QQP33133.1"/>
    <property type="molecule type" value="Genomic_DNA"/>
</dbReference>
<sequence length="53" mass="5991">LQLCKEPLQMYLRTRFFLRSNASSSGASSMDTGFQEANHHKKRSRPVSYSGIA</sequence>
<feature type="non-terminal residue" evidence="2">
    <location>
        <position position="1"/>
    </location>
</feature>
<gene>
    <name evidence="2" type="ORF">FKW44_024410</name>
</gene>
<evidence type="ECO:0000313" key="3">
    <source>
        <dbReference type="Proteomes" id="UP000595437"/>
    </source>
</evidence>
<feature type="region of interest" description="Disordered" evidence="1">
    <location>
        <begin position="22"/>
        <end position="53"/>
    </location>
</feature>
<keyword evidence="3" id="KW-1185">Reference proteome</keyword>
<accession>A0A7T8GMV0</accession>
<evidence type="ECO:0000313" key="2">
    <source>
        <dbReference type="EMBL" id="QQP33133.1"/>
    </source>
</evidence>
<dbReference type="Proteomes" id="UP000595437">
    <property type="component" value="Chromosome 19"/>
</dbReference>
<protein>
    <submittedName>
        <fullName evidence="2">Uncharacterized protein</fullName>
    </submittedName>
</protein>
<name>A0A7T8GMV0_CALRO</name>
<organism evidence="2 3">
    <name type="scientific">Caligus rogercresseyi</name>
    <name type="common">Sea louse</name>
    <dbReference type="NCBI Taxonomy" id="217165"/>
    <lineage>
        <taxon>Eukaryota</taxon>
        <taxon>Metazoa</taxon>
        <taxon>Ecdysozoa</taxon>
        <taxon>Arthropoda</taxon>
        <taxon>Crustacea</taxon>
        <taxon>Multicrustacea</taxon>
        <taxon>Hexanauplia</taxon>
        <taxon>Copepoda</taxon>
        <taxon>Siphonostomatoida</taxon>
        <taxon>Caligidae</taxon>
        <taxon>Caligus</taxon>
    </lineage>
</organism>
<dbReference type="AlphaFoldDB" id="A0A7T8GMV0"/>